<gene>
    <name evidence="2" type="ORF">M421DRAFT_255510</name>
</gene>
<dbReference type="GeneID" id="54346291"/>
<accession>A0A6A5S0Q1</accession>
<protein>
    <submittedName>
        <fullName evidence="2">Uncharacterized protein</fullName>
    </submittedName>
</protein>
<evidence type="ECO:0000313" key="2">
    <source>
        <dbReference type="EMBL" id="KAF1933044.1"/>
    </source>
</evidence>
<organism evidence="2 3">
    <name type="scientific">Didymella exigua CBS 183.55</name>
    <dbReference type="NCBI Taxonomy" id="1150837"/>
    <lineage>
        <taxon>Eukaryota</taxon>
        <taxon>Fungi</taxon>
        <taxon>Dikarya</taxon>
        <taxon>Ascomycota</taxon>
        <taxon>Pezizomycotina</taxon>
        <taxon>Dothideomycetes</taxon>
        <taxon>Pleosporomycetidae</taxon>
        <taxon>Pleosporales</taxon>
        <taxon>Pleosporineae</taxon>
        <taxon>Didymellaceae</taxon>
        <taxon>Didymella</taxon>
    </lineage>
</organism>
<name>A0A6A5S0Q1_9PLEO</name>
<dbReference type="AlphaFoldDB" id="A0A6A5S0Q1"/>
<sequence length="154" mass="16473">MTLRCAERRCTGCVARHKLLHPLARPRRSPMNGSRVPSDDPWGEPRISEGGLAALVASSPCKPAAVPILLTGPPKQAKACSSRLTGTHRPASNCKSHLRRRATPFDSSRPAPCSAQPPWIEPVRADEKHIAIVTGSARVSRWDSGGARPPLAPA</sequence>
<keyword evidence="3" id="KW-1185">Reference proteome</keyword>
<dbReference type="EMBL" id="ML978958">
    <property type="protein sequence ID" value="KAF1933044.1"/>
    <property type="molecule type" value="Genomic_DNA"/>
</dbReference>
<dbReference type="RefSeq" id="XP_033453292.1">
    <property type="nucleotide sequence ID" value="XM_033588644.1"/>
</dbReference>
<evidence type="ECO:0000313" key="3">
    <source>
        <dbReference type="Proteomes" id="UP000800082"/>
    </source>
</evidence>
<dbReference type="Proteomes" id="UP000800082">
    <property type="component" value="Unassembled WGS sequence"/>
</dbReference>
<feature type="region of interest" description="Disordered" evidence="1">
    <location>
        <begin position="24"/>
        <end position="45"/>
    </location>
</feature>
<reference evidence="2" key="1">
    <citation type="journal article" date="2020" name="Stud. Mycol.">
        <title>101 Dothideomycetes genomes: a test case for predicting lifestyles and emergence of pathogens.</title>
        <authorList>
            <person name="Haridas S."/>
            <person name="Albert R."/>
            <person name="Binder M."/>
            <person name="Bloem J."/>
            <person name="Labutti K."/>
            <person name="Salamov A."/>
            <person name="Andreopoulos B."/>
            <person name="Baker S."/>
            <person name="Barry K."/>
            <person name="Bills G."/>
            <person name="Bluhm B."/>
            <person name="Cannon C."/>
            <person name="Castanera R."/>
            <person name="Culley D."/>
            <person name="Daum C."/>
            <person name="Ezra D."/>
            <person name="Gonzalez J."/>
            <person name="Henrissat B."/>
            <person name="Kuo A."/>
            <person name="Liang C."/>
            <person name="Lipzen A."/>
            <person name="Lutzoni F."/>
            <person name="Magnuson J."/>
            <person name="Mondo S."/>
            <person name="Nolan M."/>
            <person name="Ohm R."/>
            <person name="Pangilinan J."/>
            <person name="Park H.-J."/>
            <person name="Ramirez L."/>
            <person name="Alfaro M."/>
            <person name="Sun H."/>
            <person name="Tritt A."/>
            <person name="Yoshinaga Y."/>
            <person name="Zwiers L.-H."/>
            <person name="Turgeon B."/>
            <person name="Goodwin S."/>
            <person name="Spatafora J."/>
            <person name="Crous P."/>
            <person name="Grigoriev I."/>
        </authorList>
    </citation>
    <scope>NUCLEOTIDE SEQUENCE</scope>
    <source>
        <strain evidence="2">CBS 183.55</strain>
    </source>
</reference>
<proteinExistence type="predicted"/>
<feature type="region of interest" description="Disordered" evidence="1">
    <location>
        <begin position="74"/>
        <end position="120"/>
    </location>
</feature>
<evidence type="ECO:0000256" key="1">
    <source>
        <dbReference type="SAM" id="MobiDB-lite"/>
    </source>
</evidence>